<dbReference type="PANTHER" id="PTHR35395">
    <property type="entry name" value="DUF6536 DOMAIN-CONTAINING PROTEIN"/>
    <property type="match status" value="1"/>
</dbReference>
<reference evidence="2" key="1">
    <citation type="submission" date="2021-07" db="EMBL/GenBank/DDBJ databases">
        <authorList>
            <person name="Durling M."/>
        </authorList>
    </citation>
    <scope>NUCLEOTIDE SEQUENCE</scope>
</reference>
<dbReference type="AlphaFoldDB" id="A0A9N9LNL6"/>
<dbReference type="PANTHER" id="PTHR35395:SF1">
    <property type="entry name" value="DUF6536 DOMAIN-CONTAINING PROTEIN"/>
    <property type="match status" value="1"/>
</dbReference>
<keyword evidence="1" id="KW-0472">Membrane</keyword>
<feature type="transmembrane region" description="Helical" evidence="1">
    <location>
        <begin position="128"/>
        <end position="151"/>
    </location>
</feature>
<feature type="transmembrane region" description="Helical" evidence="1">
    <location>
        <begin position="70"/>
        <end position="92"/>
    </location>
</feature>
<dbReference type="OrthoDB" id="5429634at2759"/>
<gene>
    <name evidence="2" type="ORF">HYALB_00008349</name>
</gene>
<keyword evidence="1" id="KW-0812">Transmembrane</keyword>
<organism evidence="2 3">
    <name type="scientific">Hymenoscyphus albidus</name>
    <dbReference type="NCBI Taxonomy" id="595503"/>
    <lineage>
        <taxon>Eukaryota</taxon>
        <taxon>Fungi</taxon>
        <taxon>Dikarya</taxon>
        <taxon>Ascomycota</taxon>
        <taxon>Pezizomycotina</taxon>
        <taxon>Leotiomycetes</taxon>
        <taxon>Helotiales</taxon>
        <taxon>Helotiaceae</taxon>
        <taxon>Hymenoscyphus</taxon>
    </lineage>
</organism>
<evidence type="ECO:0000313" key="2">
    <source>
        <dbReference type="EMBL" id="CAG8977573.1"/>
    </source>
</evidence>
<evidence type="ECO:0000313" key="3">
    <source>
        <dbReference type="Proteomes" id="UP000701801"/>
    </source>
</evidence>
<keyword evidence="3" id="KW-1185">Reference proteome</keyword>
<evidence type="ECO:0000256" key="1">
    <source>
        <dbReference type="SAM" id="Phobius"/>
    </source>
</evidence>
<sequence>METPEICTSMVGSSQLASPVHYFDSPSLTPPLHGQWDLERTTQMRHFLVWEGGAYDNARPDKNSFSSSTILMNLVSIANLPQVIVSCLYFAYNTVYTCMVSSDEWSRFSTHQKALRTTMPKGQQRSTYWLSLPWTFALPLSAASATLHYLISQSLFIARTEILDTNGELEKPSFIQLAYPPLAWLVAGSFGTMMVVVMVLTGFRKLKPCVLVANNSLAIAAACHNTVGDEGAELRKVGWGAVKHDDDGSPGHCTFTSREVETPREGALYI</sequence>
<keyword evidence="1" id="KW-1133">Transmembrane helix</keyword>
<proteinExistence type="predicted"/>
<accession>A0A9N9LNL6</accession>
<dbReference type="Proteomes" id="UP000701801">
    <property type="component" value="Unassembled WGS sequence"/>
</dbReference>
<name>A0A9N9LNL6_9HELO</name>
<comment type="caution">
    <text evidence="2">The sequence shown here is derived from an EMBL/GenBank/DDBJ whole genome shotgun (WGS) entry which is preliminary data.</text>
</comment>
<feature type="transmembrane region" description="Helical" evidence="1">
    <location>
        <begin position="182"/>
        <end position="203"/>
    </location>
</feature>
<protein>
    <submittedName>
        <fullName evidence="2">Uncharacterized protein</fullName>
    </submittedName>
</protein>
<dbReference type="EMBL" id="CAJVRM010000225">
    <property type="protein sequence ID" value="CAG8977573.1"/>
    <property type="molecule type" value="Genomic_DNA"/>
</dbReference>